<dbReference type="Proteomes" id="UP000756921">
    <property type="component" value="Unassembled WGS sequence"/>
</dbReference>
<evidence type="ECO:0000256" key="1">
    <source>
        <dbReference type="SAM" id="Phobius"/>
    </source>
</evidence>
<keyword evidence="1" id="KW-1133">Transmembrane helix</keyword>
<dbReference type="EMBL" id="WJXW01000002">
    <property type="protein sequence ID" value="KAF9739476.1"/>
    <property type="molecule type" value="Genomic_DNA"/>
</dbReference>
<organism evidence="2 3">
    <name type="scientific">Paraphaeosphaeria minitans</name>
    <dbReference type="NCBI Taxonomy" id="565426"/>
    <lineage>
        <taxon>Eukaryota</taxon>
        <taxon>Fungi</taxon>
        <taxon>Dikarya</taxon>
        <taxon>Ascomycota</taxon>
        <taxon>Pezizomycotina</taxon>
        <taxon>Dothideomycetes</taxon>
        <taxon>Pleosporomycetidae</taxon>
        <taxon>Pleosporales</taxon>
        <taxon>Massarineae</taxon>
        <taxon>Didymosphaeriaceae</taxon>
        <taxon>Paraphaeosphaeria</taxon>
    </lineage>
</organism>
<keyword evidence="1" id="KW-0812">Transmembrane</keyword>
<sequence>MENEDTRSNFAFFLPSLSTVSIITIVSTCTLVLFYKCNSDTAEHLIAALKDRHADKKVRLLKEKHFVERQAVELQSHLRMTEAALAMQTRVSQINEERVQNYEGVRQFSAWLIEAD</sequence>
<reference evidence="2" key="1">
    <citation type="journal article" date="2020" name="Mol. Plant Microbe Interact.">
        <title>Genome Sequence of the Biocontrol Agent Coniothyrium minitans strain Conio (IMI 134523).</title>
        <authorList>
            <person name="Patel D."/>
            <person name="Shittu T.A."/>
            <person name="Baroncelli R."/>
            <person name="Muthumeenakshi S."/>
            <person name="Osborne T.H."/>
            <person name="Janganan T.K."/>
            <person name="Sreenivasaprasad S."/>
        </authorList>
    </citation>
    <scope>NUCLEOTIDE SEQUENCE</scope>
    <source>
        <strain evidence="2">Conio</strain>
    </source>
</reference>
<gene>
    <name evidence="2" type="ORF">PMIN01_02110</name>
</gene>
<protein>
    <submittedName>
        <fullName evidence="2">Uncharacterized protein</fullName>
    </submittedName>
</protein>
<evidence type="ECO:0000313" key="3">
    <source>
        <dbReference type="Proteomes" id="UP000756921"/>
    </source>
</evidence>
<accession>A0A9P6GPJ1</accession>
<name>A0A9P6GPJ1_9PLEO</name>
<proteinExistence type="predicted"/>
<keyword evidence="3" id="KW-1185">Reference proteome</keyword>
<comment type="caution">
    <text evidence="2">The sequence shown here is derived from an EMBL/GenBank/DDBJ whole genome shotgun (WGS) entry which is preliminary data.</text>
</comment>
<keyword evidence="1" id="KW-0472">Membrane</keyword>
<dbReference type="OrthoDB" id="10491037at2759"/>
<feature type="transmembrane region" description="Helical" evidence="1">
    <location>
        <begin position="12"/>
        <end position="35"/>
    </location>
</feature>
<evidence type="ECO:0000313" key="2">
    <source>
        <dbReference type="EMBL" id="KAF9739476.1"/>
    </source>
</evidence>
<dbReference type="AlphaFoldDB" id="A0A9P6GPJ1"/>